<dbReference type="InterPro" id="IPR000257">
    <property type="entry name" value="Uroporphyrinogen_deCOase"/>
</dbReference>
<dbReference type="Proteomes" id="UP000192478">
    <property type="component" value="Chromosome"/>
</dbReference>
<dbReference type="Proteomes" id="UP000177894">
    <property type="component" value="Chromosome"/>
</dbReference>
<evidence type="ECO:0000313" key="4">
    <source>
        <dbReference type="Proteomes" id="UP000177894"/>
    </source>
</evidence>
<dbReference type="InterPro" id="IPR038071">
    <property type="entry name" value="UROD/MetE-like_sf"/>
</dbReference>
<name>A0AAC9RQ13_9CLOT</name>
<gene>
    <name evidence="2" type="ORF">BJL90_01625</name>
    <name evidence="3" type="ORF">CLFO_35610</name>
</gene>
<accession>A0AAC9RQ13</accession>
<keyword evidence="4" id="KW-1185">Reference proteome</keyword>
<dbReference type="RefSeq" id="WP_070963705.1">
    <property type="nucleotide sequence ID" value="NZ_CP017603.1"/>
</dbReference>
<dbReference type="GO" id="GO:0006779">
    <property type="term" value="P:porphyrin-containing compound biosynthetic process"/>
    <property type="evidence" value="ECO:0007669"/>
    <property type="project" value="InterPro"/>
</dbReference>
<dbReference type="Pfam" id="PF01208">
    <property type="entry name" value="URO-D"/>
    <property type="match status" value="1"/>
</dbReference>
<evidence type="ECO:0000259" key="1">
    <source>
        <dbReference type="Pfam" id="PF01208"/>
    </source>
</evidence>
<dbReference type="CDD" id="cd03308">
    <property type="entry name" value="CmuA_CmuC_like"/>
    <property type="match status" value="1"/>
</dbReference>
<dbReference type="SUPFAM" id="SSF51726">
    <property type="entry name" value="UROD/MetE-like"/>
    <property type="match status" value="1"/>
</dbReference>
<reference evidence="2 4" key="1">
    <citation type="submission" date="2016-10" db="EMBL/GenBank/DDBJ databases">
        <title>Complete Genome Sequence of Acetogen Clostridium formicoaceticum ATCC 27076.</title>
        <authorList>
            <person name="Bao T."/>
            <person name="Cheng C."/>
            <person name="Zhao J."/>
            <person name="Yang S.-T."/>
            <person name="Wang J."/>
            <person name="Wang M."/>
        </authorList>
    </citation>
    <scope>NUCLEOTIDE SEQUENCE [LARGE SCALE GENOMIC DNA]</scope>
    <source>
        <strain evidence="2 4">ATCC 27076</strain>
    </source>
</reference>
<dbReference type="EMBL" id="CP020559">
    <property type="protein sequence ID" value="ARE89155.1"/>
    <property type="molecule type" value="Genomic_DNA"/>
</dbReference>
<organism evidence="3 5">
    <name type="scientific">Clostridium formicaceticum</name>
    <dbReference type="NCBI Taxonomy" id="1497"/>
    <lineage>
        <taxon>Bacteria</taxon>
        <taxon>Bacillati</taxon>
        <taxon>Bacillota</taxon>
        <taxon>Clostridia</taxon>
        <taxon>Eubacteriales</taxon>
        <taxon>Clostridiaceae</taxon>
        <taxon>Clostridium</taxon>
    </lineage>
</organism>
<reference evidence="3 5" key="2">
    <citation type="submission" date="2017-03" db="EMBL/GenBank/DDBJ databases">
        <title>Complete sequence of Clostridium formicaceticum DSM 92.</title>
        <authorList>
            <person name="Poehlein A."/>
            <person name="Karl M."/>
            <person name="Bengelsdorf F.R."/>
            <person name="Duerre P."/>
            <person name="Daniel R."/>
        </authorList>
    </citation>
    <scope>NUCLEOTIDE SEQUENCE [LARGE SCALE GENOMIC DNA]</scope>
    <source>
        <strain evidence="3 5">DSM 92</strain>
    </source>
</reference>
<evidence type="ECO:0000313" key="3">
    <source>
        <dbReference type="EMBL" id="ARE89155.1"/>
    </source>
</evidence>
<dbReference type="EMBL" id="CP017603">
    <property type="protein sequence ID" value="AOY74766.1"/>
    <property type="molecule type" value="Genomic_DNA"/>
</dbReference>
<evidence type="ECO:0000313" key="2">
    <source>
        <dbReference type="EMBL" id="AOY74766.1"/>
    </source>
</evidence>
<evidence type="ECO:0000313" key="5">
    <source>
        <dbReference type="Proteomes" id="UP000192478"/>
    </source>
</evidence>
<dbReference type="KEGG" id="cfm:BJL90_01625"/>
<dbReference type="AlphaFoldDB" id="A0AAC9RQ13"/>
<protein>
    <submittedName>
        <fullName evidence="2 3">Uroporphyrinogen decarboxylase</fullName>
    </submittedName>
</protein>
<proteinExistence type="predicted"/>
<dbReference type="Gene3D" id="3.20.20.210">
    <property type="match status" value="1"/>
</dbReference>
<dbReference type="GO" id="GO:0004853">
    <property type="term" value="F:uroporphyrinogen decarboxylase activity"/>
    <property type="evidence" value="ECO:0007669"/>
    <property type="project" value="InterPro"/>
</dbReference>
<sequence>MATLSSEKEQLFRDLYDNKVPKRVPISANFSIEFAIQYMGKDLGELQWNTTLLEEAFEKVGQDFFTDINPCGISLRNPLHYKLLGARNFVMSSNGFMQHPEVHGLEAEEYDAFIASPYNCILEKILPRIYTELNTSPAQKSIVFAKAFKAYYDELSVDRARMQRINKKFGYSSLGGIDVLTEAPFDFIADQLRGFKGIIRDLRMYPDKLLAAVEAVTPLMIRQGIPPKSPSKYLNTFIPLHMAPYIRPQDFEKFYWPTLKKLVEELAAMGYPCMLFLEHDWMRYVDYLCDLPENTRMRFEYGDPQLVKEKLGRKHIITGFYPITLLKTGTKQQCIDKAKELIDLLAPGGKYMFGFDKGIITADSVNTENLQAVLQYVAENAHY</sequence>
<feature type="domain" description="Uroporphyrinogen decarboxylase (URO-D)" evidence="1">
    <location>
        <begin position="182"/>
        <end position="378"/>
    </location>
</feature>